<dbReference type="Proteomes" id="UP000022910">
    <property type="component" value="Unassembled WGS sequence"/>
</dbReference>
<protein>
    <submittedName>
        <fullName evidence="1">Uncharacterized protein</fullName>
    </submittedName>
</protein>
<proteinExistence type="predicted"/>
<organism evidence="1 2">
    <name type="scientific">Rhizophagus irregularis (strain DAOM 197198w)</name>
    <name type="common">Glomus intraradices</name>
    <dbReference type="NCBI Taxonomy" id="1432141"/>
    <lineage>
        <taxon>Eukaryota</taxon>
        <taxon>Fungi</taxon>
        <taxon>Fungi incertae sedis</taxon>
        <taxon>Mucoromycota</taxon>
        <taxon>Glomeromycotina</taxon>
        <taxon>Glomeromycetes</taxon>
        <taxon>Glomerales</taxon>
        <taxon>Glomeraceae</taxon>
        <taxon>Rhizophagus</taxon>
    </lineage>
</organism>
<name>A0A015LHF4_RHIIW</name>
<keyword evidence="2" id="KW-1185">Reference proteome</keyword>
<evidence type="ECO:0000313" key="2">
    <source>
        <dbReference type="Proteomes" id="UP000022910"/>
    </source>
</evidence>
<dbReference type="AlphaFoldDB" id="A0A015LHF4"/>
<reference evidence="1 2" key="1">
    <citation type="submission" date="2014-02" db="EMBL/GenBank/DDBJ databases">
        <title>Single nucleus genome sequencing reveals high similarity among nuclei of an endomycorrhizal fungus.</title>
        <authorList>
            <person name="Lin K."/>
            <person name="Geurts R."/>
            <person name="Zhang Z."/>
            <person name="Limpens E."/>
            <person name="Saunders D.G."/>
            <person name="Mu D."/>
            <person name="Pang E."/>
            <person name="Cao H."/>
            <person name="Cha H."/>
            <person name="Lin T."/>
            <person name="Zhou Q."/>
            <person name="Shang Y."/>
            <person name="Li Y."/>
            <person name="Ivanov S."/>
            <person name="Sharma T."/>
            <person name="Velzen R.V."/>
            <person name="Ruijter N.D."/>
            <person name="Aanen D.K."/>
            <person name="Win J."/>
            <person name="Kamoun S."/>
            <person name="Bisseling T."/>
            <person name="Huang S."/>
        </authorList>
    </citation>
    <scope>NUCLEOTIDE SEQUENCE [LARGE SCALE GENOMIC DNA]</scope>
    <source>
        <strain evidence="2">DAOM197198w</strain>
    </source>
</reference>
<dbReference type="EMBL" id="JEMT01015802">
    <property type="protein sequence ID" value="EXX72046.1"/>
    <property type="molecule type" value="Genomic_DNA"/>
</dbReference>
<evidence type="ECO:0000313" key="1">
    <source>
        <dbReference type="EMBL" id="EXX72046.1"/>
    </source>
</evidence>
<sequence>MAFFNKICKNKIGIQKPSTNEKEKPTKSSKLSLKRIISKPINKDTHKRKRIHHKTKSDERRKFYSKDDLITAVPSRENIKVRSRSHSISYDYHRTFDSTTVTPDKRTLRPVKNIDIKANIFWGEEYKKEQINLSIPRTSSYNSIRKIISEKLGYEISNDFAILYHTRKYHKDNIMRRILIDYWIKNKILWLVDDDFMLSKHLLLWRDCIEITVVRKSIIY</sequence>
<dbReference type="OrthoDB" id="2352742at2759"/>
<comment type="caution">
    <text evidence="1">The sequence shown here is derived from an EMBL/GenBank/DDBJ whole genome shotgun (WGS) entry which is preliminary data.</text>
</comment>
<gene>
    <name evidence="1" type="ORF">RirG_073030</name>
</gene>
<accession>A0A015LHF4</accession>
<dbReference type="HOGENOM" id="CLU_108149_0_0_1"/>